<protein>
    <submittedName>
        <fullName evidence="2">Uncharacterized protein</fullName>
    </submittedName>
</protein>
<keyword evidence="3" id="KW-1185">Reference proteome</keyword>
<proteinExistence type="predicted"/>
<comment type="caution">
    <text evidence="2">The sequence shown here is derived from an EMBL/GenBank/DDBJ whole genome shotgun (WGS) entry which is preliminary data.</text>
</comment>
<reference evidence="2" key="1">
    <citation type="journal article" date="2014" name="Int. J. Syst. Evol. Microbiol.">
        <title>Complete genome sequence of Corynebacterium casei LMG S-19264T (=DSM 44701T), isolated from a smear-ripened cheese.</title>
        <authorList>
            <consortium name="US DOE Joint Genome Institute (JGI-PGF)"/>
            <person name="Walter F."/>
            <person name="Albersmeier A."/>
            <person name="Kalinowski J."/>
            <person name="Ruckert C."/>
        </authorList>
    </citation>
    <scope>NUCLEOTIDE SEQUENCE</scope>
    <source>
        <strain evidence="2">CGMCC 4.7272</strain>
    </source>
</reference>
<reference evidence="2" key="2">
    <citation type="submission" date="2020-09" db="EMBL/GenBank/DDBJ databases">
        <authorList>
            <person name="Sun Q."/>
            <person name="Zhou Y."/>
        </authorList>
    </citation>
    <scope>NUCLEOTIDE SEQUENCE</scope>
    <source>
        <strain evidence="2">CGMCC 4.7272</strain>
    </source>
</reference>
<name>A0A917KR81_9ACTN</name>
<sequence length="106" mass="10994">MPEPTPNLYAANTTFHKEVRQPASGEGRATSNAPPKVHGASGQRPATPLRATCENGQNPTARRAAAVGGAAVKGGAFGRPTAPGRALLHQVRGGGGYFTGRWYATW</sequence>
<feature type="region of interest" description="Disordered" evidence="1">
    <location>
        <begin position="1"/>
        <end position="58"/>
    </location>
</feature>
<evidence type="ECO:0000313" key="3">
    <source>
        <dbReference type="Proteomes" id="UP000625682"/>
    </source>
</evidence>
<organism evidence="2 3">
    <name type="scientific">Streptomyces lacrimifluminis</name>
    <dbReference type="NCBI Taxonomy" id="1500077"/>
    <lineage>
        <taxon>Bacteria</taxon>
        <taxon>Bacillati</taxon>
        <taxon>Actinomycetota</taxon>
        <taxon>Actinomycetes</taxon>
        <taxon>Kitasatosporales</taxon>
        <taxon>Streptomycetaceae</taxon>
        <taxon>Streptomyces</taxon>
    </lineage>
</organism>
<dbReference type="EMBL" id="BMMU01000005">
    <property type="protein sequence ID" value="GGJ25598.1"/>
    <property type="molecule type" value="Genomic_DNA"/>
</dbReference>
<gene>
    <name evidence="2" type="ORF">GCM10012282_22650</name>
</gene>
<evidence type="ECO:0000256" key="1">
    <source>
        <dbReference type="SAM" id="MobiDB-lite"/>
    </source>
</evidence>
<dbReference type="AlphaFoldDB" id="A0A917KR81"/>
<dbReference type="Proteomes" id="UP000625682">
    <property type="component" value="Unassembled WGS sequence"/>
</dbReference>
<accession>A0A917KR81</accession>
<evidence type="ECO:0000313" key="2">
    <source>
        <dbReference type="EMBL" id="GGJ25598.1"/>
    </source>
</evidence>